<dbReference type="PROSITE" id="PS00022">
    <property type="entry name" value="EGF_1"/>
    <property type="match status" value="1"/>
</dbReference>
<evidence type="ECO:0000313" key="6">
    <source>
        <dbReference type="Proteomes" id="UP001497623"/>
    </source>
</evidence>
<feature type="repeat" description="ANK" evidence="3">
    <location>
        <begin position="868"/>
        <end position="900"/>
    </location>
</feature>
<feature type="repeat" description="ANK" evidence="3">
    <location>
        <begin position="749"/>
        <end position="781"/>
    </location>
</feature>
<dbReference type="Pfam" id="PF00023">
    <property type="entry name" value="Ank"/>
    <property type="match status" value="2"/>
</dbReference>
<evidence type="ECO:0000256" key="2">
    <source>
        <dbReference type="ARBA" id="ARBA00023043"/>
    </source>
</evidence>
<evidence type="ECO:0000313" key="5">
    <source>
        <dbReference type="EMBL" id="CAL4080805.1"/>
    </source>
</evidence>
<dbReference type="Proteomes" id="UP001497623">
    <property type="component" value="Unassembled WGS sequence"/>
</dbReference>
<proteinExistence type="predicted"/>
<feature type="repeat" description="ANK" evidence="3">
    <location>
        <begin position="132"/>
        <end position="164"/>
    </location>
</feature>
<keyword evidence="1" id="KW-0677">Repeat</keyword>
<accession>A0AAV2QGT8</accession>
<feature type="repeat" description="ANK" evidence="3">
    <location>
        <begin position="1036"/>
        <end position="1068"/>
    </location>
</feature>
<feature type="repeat" description="ANK" evidence="3">
    <location>
        <begin position="683"/>
        <end position="715"/>
    </location>
</feature>
<feature type="repeat" description="ANK" evidence="3">
    <location>
        <begin position="441"/>
        <end position="473"/>
    </location>
</feature>
<gene>
    <name evidence="5" type="ORF">MNOR_LOCUS11395</name>
</gene>
<evidence type="ECO:0000256" key="3">
    <source>
        <dbReference type="PROSITE-ProRule" id="PRU00023"/>
    </source>
</evidence>
<feature type="repeat" description="ANK" evidence="3">
    <location>
        <begin position="716"/>
        <end position="748"/>
    </location>
</feature>
<feature type="repeat" description="ANK" evidence="3">
    <location>
        <begin position="306"/>
        <end position="338"/>
    </location>
</feature>
<dbReference type="EMBL" id="CAXKWB010005972">
    <property type="protein sequence ID" value="CAL4080805.1"/>
    <property type="molecule type" value="Genomic_DNA"/>
</dbReference>
<feature type="repeat" description="ANK" evidence="3">
    <location>
        <begin position="901"/>
        <end position="933"/>
    </location>
</feature>
<evidence type="ECO:0000259" key="4">
    <source>
        <dbReference type="PROSITE" id="PS00022"/>
    </source>
</evidence>
<feature type="repeat" description="ANK" evidence="3">
    <location>
        <begin position="66"/>
        <end position="98"/>
    </location>
</feature>
<reference evidence="5 6" key="1">
    <citation type="submission" date="2024-05" db="EMBL/GenBank/DDBJ databases">
        <authorList>
            <person name="Wallberg A."/>
        </authorList>
    </citation>
    <scope>NUCLEOTIDE SEQUENCE [LARGE SCALE GENOMIC DNA]</scope>
</reference>
<feature type="repeat" description="ANK" evidence="3">
    <location>
        <begin position="408"/>
        <end position="440"/>
    </location>
</feature>
<feature type="repeat" description="ANK" evidence="3">
    <location>
        <begin position="1070"/>
        <end position="1102"/>
    </location>
</feature>
<feature type="domain" description="EGF-like" evidence="4">
    <location>
        <begin position="15"/>
        <end position="26"/>
    </location>
</feature>
<dbReference type="SMART" id="SM00248">
    <property type="entry name" value="ANK"/>
    <property type="match status" value="26"/>
</dbReference>
<organism evidence="5 6">
    <name type="scientific">Meganyctiphanes norvegica</name>
    <name type="common">Northern krill</name>
    <name type="synonym">Thysanopoda norvegica</name>
    <dbReference type="NCBI Taxonomy" id="48144"/>
    <lineage>
        <taxon>Eukaryota</taxon>
        <taxon>Metazoa</taxon>
        <taxon>Ecdysozoa</taxon>
        <taxon>Arthropoda</taxon>
        <taxon>Crustacea</taxon>
        <taxon>Multicrustacea</taxon>
        <taxon>Malacostraca</taxon>
        <taxon>Eumalacostraca</taxon>
        <taxon>Eucarida</taxon>
        <taxon>Euphausiacea</taxon>
        <taxon>Euphausiidae</taxon>
        <taxon>Meganyctiphanes</taxon>
    </lineage>
</organism>
<dbReference type="SUPFAM" id="SSF48403">
    <property type="entry name" value="Ankyrin repeat"/>
    <property type="match status" value="4"/>
</dbReference>
<keyword evidence="2 3" id="KW-0040">ANK repeat</keyword>
<protein>
    <recommendedName>
        <fullName evidence="4">EGF-like domain-containing protein</fullName>
    </recommendedName>
</protein>
<dbReference type="InterPro" id="IPR051165">
    <property type="entry name" value="Multifunctional_ANK_Repeat"/>
</dbReference>
<name>A0AAV2QGT8_MEGNR</name>
<feature type="repeat" description="ANK" evidence="3">
    <location>
        <begin position="595"/>
        <end position="627"/>
    </location>
</feature>
<dbReference type="PANTHER" id="PTHR24123">
    <property type="entry name" value="ANKYRIN REPEAT-CONTAINING"/>
    <property type="match status" value="1"/>
</dbReference>
<feature type="non-terminal residue" evidence="5">
    <location>
        <position position="1195"/>
    </location>
</feature>
<feature type="repeat" description="ANK" evidence="3">
    <location>
        <begin position="782"/>
        <end position="814"/>
    </location>
</feature>
<evidence type="ECO:0000256" key="1">
    <source>
        <dbReference type="ARBA" id="ARBA00022737"/>
    </source>
</evidence>
<feature type="repeat" description="ANK" evidence="3">
    <location>
        <begin position="1003"/>
        <end position="1035"/>
    </location>
</feature>
<dbReference type="InterPro" id="IPR000742">
    <property type="entry name" value="EGF"/>
</dbReference>
<dbReference type="InterPro" id="IPR036770">
    <property type="entry name" value="Ankyrin_rpt-contain_sf"/>
</dbReference>
<dbReference type="PRINTS" id="PR01415">
    <property type="entry name" value="ANKYRIN"/>
</dbReference>
<dbReference type="AlphaFoldDB" id="A0AAV2QGT8"/>
<dbReference type="InterPro" id="IPR002110">
    <property type="entry name" value="Ankyrin_rpt"/>
</dbReference>
<feature type="repeat" description="ANK" evidence="3">
    <location>
        <begin position="562"/>
        <end position="594"/>
    </location>
</feature>
<comment type="caution">
    <text evidence="5">The sequence shown here is derived from an EMBL/GenBank/DDBJ whole genome shotgun (WGS) entry which is preliminary data.</text>
</comment>
<dbReference type="Gene3D" id="1.25.40.20">
    <property type="entry name" value="Ankyrin repeat-containing domain"/>
    <property type="match status" value="12"/>
</dbReference>
<dbReference type="Pfam" id="PF12796">
    <property type="entry name" value="Ank_2"/>
    <property type="match status" value="9"/>
</dbReference>
<dbReference type="PROSITE" id="PS50088">
    <property type="entry name" value="ANK_REPEAT"/>
    <property type="match status" value="20"/>
</dbReference>
<feature type="repeat" description="ANK" evidence="3">
    <location>
        <begin position="1160"/>
        <end position="1192"/>
    </location>
</feature>
<feature type="repeat" description="ANK" evidence="3">
    <location>
        <begin position="165"/>
        <end position="192"/>
    </location>
</feature>
<dbReference type="PANTHER" id="PTHR24123:SF142">
    <property type="entry name" value="ANKYRIN"/>
    <property type="match status" value="1"/>
</dbReference>
<keyword evidence="6" id="KW-1185">Reference proteome</keyword>
<feature type="repeat" description="ANK" evidence="3">
    <location>
        <begin position="99"/>
        <end position="131"/>
    </location>
</feature>
<feature type="repeat" description="ANK" evidence="3">
    <location>
        <begin position="220"/>
        <end position="252"/>
    </location>
</feature>
<sequence length="1195" mass="132172">MMCSNGQVCISPEKCGCPEGRSGPKCEKVSHSNPGDELLAAVQEGDLDAVKTLLPSLDINYVGGEDENSALHECAIHNRTEIAEYLLNNGAQVDLFNKPGHTALLVSAKYNTAEVTKLLLEHNAALELKNNWGNTPLLKAVFYDSIDVVKILLKANASLTAREKHGKTPLDVAQERNYYDITRLLIGKGFDLIGAVRKGDMEEVRRTLKHVHIDYAGPPLENTALHEAVMFNRVNIAGVLLQNNATVGLRNRDRNNALNLAMDKNYDDLIRLLEEYHLMDAVREEHVTDLRLFLDNIDINYALPDSGNTALHVAAIHNKPMSARMLLDHNPDIYKLNNKGHTPLQTAVQVDAKDVIHILLMARSEDMEEHSAMDSDERKLLNGVRKGQLEDVSSTLDKVGVNTPIQPGGNTALHYAAIFGQSEIANYLIDNQANVDAQDNYGNSPLHDAAIHDRPELAKLLLTRKAEKNIKNIWNENPLMTCTWANSPHVLKILLEKKADPSLPNDKGQKPREVAMDQDHYEIVRLLDGSGEDLIAGVRLGVLEEVQRVIALVNINYAGPPNGNTALHEAAINDKAEIADTLLENGALRDIVNNDGNTALHLAAENNVTDMVTYLIKHDAKIDLQNKKGKTALQTAKDFKQWTVMRLIQGQGYDLIGAVREGNIEKVQEIIPKVDLNFQGPPDDNTAVHEAVIHNRPDILALLMEKGADVEIWNKIGNSVLHKAAIHNQVDMAKVLISHGASAILLNDRGNAPLHEAAIENNAEMVTYLIEHGAPIDEFNYNKDTPILKAVRFQSAEVVKILLSHNASFNIRDVHFQTPFELAQWKRAPKIIEMLAEYNMMQAIQEGNVFNAQKYMEFINVNFTTESKGLSPLHKAAIHNRPEIAEMLIRNFAYVDIKNIHGSTPLHDAAVHNSGEVSKVLLYYNASTDIENEWGNTALQTAMEFNANYVVLALMLDRTNTKDDNTDGEDVNKDLLWAVRKGDITEVKQYLSNVDINYSGPPDDNTGIHEAAIHDQLEIAQLLIERGINVDGLNTWGLTPLHDTAIHNSHRVAQVLIQQGAALNVVEKKWGNSPLMTAAWSNATDVFLVLMEAGADMDIKDSDGSTALQLAELRGHHKIVRLIKGKGKDLIGEIQNQNVVAVERILADDDVDINYAAPPEGNTALHEAAALDNVDITNILIQRGPRIDVKNNEGL</sequence>
<dbReference type="PROSITE" id="PS50297">
    <property type="entry name" value="ANK_REP_REGION"/>
    <property type="match status" value="18"/>
</dbReference>